<dbReference type="PANTHER" id="PTHR19848">
    <property type="entry name" value="WD40 REPEAT PROTEIN"/>
    <property type="match status" value="1"/>
</dbReference>
<feature type="repeat" description="WD" evidence="3">
    <location>
        <begin position="249"/>
        <end position="290"/>
    </location>
</feature>
<evidence type="ECO:0000256" key="6">
    <source>
        <dbReference type="SAM" id="Phobius"/>
    </source>
</evidence>
<dbReference type="Pfam" id="PF07693">
    <property type="entry name" value="KAP_NTPase"/>
    <property type="match status" value="1"/>
</dbReference>
<evidence type="ECO:0000256" key="1">
    <source>
        <dbReference type="ARBA" id="ARBA00022574"/>
    </source>
</evidence>
<evidence type="ECO:0000256" key="2">
    <source>
        <dbReference type="ARBA" id="ARBA00022737"/>
    </source>
</evidence>
<feature type="repeat" description="WD" evidence="3">
    <location>
        <begin position="121"/>
        <end position="162"/>
    </location>
</feature>
<dbReference type="InterPro" id="IPR001680">
    <property type="entry name" value="WD40_rpt"/>
</dbReference>
<feature type="repeat" description="WD" evidence="3">
    <location>
        <begin position="550"/>
        <end position="591"/>
    </location>
</feature>
<dbReference type="Proteomes" id="UP000276103">
    <property type="component" value="Unassembled WGS sequence"/>
</dbReference>
<dbReference type="OrthoDB" id="529475at2"/>
<feature type="repeat" description="WD" evidence="3">
    <location>
        <begin position="464"/>
        <end position="505"/>
    </location>
</feature>
<name>A0A3S1BXI7_ANAVA</name>
<feature type="repeat" description="WD" evidence="3">
    <location>
        <begin position="335"/>
        <end position="376"/>
    </location>
</feature>
<dbReference type="PROSITE" id="PS50294">
    <property type="entry name" value="WD_REPEATS_REGION"/>
    <property type="match status" value="12"/>
</dbReference>
<dbReference type="InterPro" id="IPR020472">
    <property type="entry name" value="WD40_PAC1"/>
</dbReference>
<feature type="repeat" description="WD" evidence="3">
    <location>
        <begin position="164"/>
        <end position="205"/>
    </location>
</feature>
<keyword evidence="4" id="KW-0175">Coiled coil</keyword>
<dbReference type="InterPro" id="IPR036322">
    <property type="entry name" value="WD40_repeat_dom_sf"/>
</dbReference>
<feature type="repeat" description="WD" evidence="3">
    <location>
        <begin position="35"/>
        <end position="77"/>
    </location>
</feature>
<dbReference type="SUPFAM" id="SSF50978">
    <property type="entry name" value="WD40 repeat-like"/>
    <property type="match status" value="1"/>
</dbReference>
<feature type="repeat" description="WD" evidence="3">
    <location>
        <begin position="421"/>
        <end position="462"/>
    </location>
</feature>
<dbReference type="SUPFAM" id="SSF50998">
    <property type="entry name" value="Quinoprotein alcohol dehydrogenase-like"/>
    <property type="match status" value="1"/>
</dbReference>
<keyword evidence="1 3" id="KW-0853">WD repeat</keyword>
<dbReference type="SMART" id="SM00320">
    <property type="entry name" value="WD40"/>
    <property type="match status" value="14"/>
</dbReference>
<keyword evidence="6" id="KW-1133">Transmembrane helix</keyword>
<comment type="caution">
    <text evidence="8">The sequence shown here is derived from an EMBL/GenBank/DDBJ whole genome shotgun (WGS) entry which is preliminary data.</text>
</comment>
<gene>
    <name evidence="8" type="ORF">DSM107003_46050</name>
</gene>
<feature type="compositionally biased region" description="Basic and acidic residues" evidence="5">
    <location>
        <begin position="1356"/>
        <end position="1374"/>
    </location>
</feature>
<feature type="repeat" description="WD" evidence="3">
    <location>
        <begin position="292"/>
        <end position="333"/>
    </location>
</feature>
<sequence>MEAPQGQQEISSQQFIIPEIEIGTEAGTPEPEKPFAEFQSAVRAVAISPHGRRRIAVGLEDGTIEIWDVLTGKNWSSCKGHTSVVNSVAFSPDSSMVVSGSDDNTVRLWDAKIGEAIGQPLSGHTYHVSSVAFSPDGSMVVSGSFDKTLRLWNIKTGEAIGEPFSGHTNSVNSVAFSPDGKTFVSGSFDNTVRLWDIETGEAIGQPLPIQTNAVTSVAFNPGGSMVVIGTIDNTVQLWNIKTGKADKTFSYQTNAVNSVAFSPDGSMVVSGSTDETVRLWDINTGTAIGQPFSGHTDSVNSVVFSPDGSMVVSGSDDKTLRLWDVETGEAIGQLFSGHTDYVWSAAFSPDGSMVVSGSTDETVRLWDINTGTAIGQPFCVYTNSFYSVAFSPDGSTLVSSSKDNTVQLWDVNTGEAMGQPFSGHTKPVLSVAFSPDGSTLVSGSADKTLRLWDVETGEAIGQPFSGHKDFVHSVAFSPDGNIVVSGSWDKTLRLWDVNTGEAMGQPFSGHTYHIYSVAFSPDGSMVVSGSKDNTMRLWDVNTGEAIGQPFSGHTSSVISVAFSPDGSTVVSGSDDKTVRLWDISDPQRKRQIEIGKHQGKVYSVAFDPLGDYIISAGEDGIKIWRWQRFNIRRVPQPFRNDQPTGEDSLDVAKELQSLADVLMLRSLEPPLAVAILGSWGSGKSFGMHLIEKQITKIRCQQITAKQTWGDVGDEPNLSPYVGHVYQIKFNAWSYAKSDLWASLMQTIFDQLDRQLTLEKQLREVGKVSDLAGGEIWSVLNQMNDSERKTILEDKLSEEVFAELKEKNADGNALWDILSEVRQEEQEKLKRTEEELQRLEAELKTKNQELEREFKQKIAEVEREVDKDKEIIERKVNQEFENTSIVIVFLTQLKELSKDDFGDSIFKDFLNYYGFENRENLEAQIPIVKELDKLEESNLIDQVENLIKNKDSTIEDIIQKSGSLKNYVEQQPSKIVGLIEFIKKEPKTIFIFVAATSLPFIFYSVIIYILPNILPLVAQISSNLKLFLTTIYALPVISFGRKIYKNFQFFQAKISRLFKVAKESVEQEKQKLAAEKDQKIKAKIDEQDFEEQKNQVYQEKEAAKQALTTEQQEIEKLQAQVERQKQLVGLTAQYTSLVDFVNNRLEEDSYQKMLGLMHQIQDDLADLSEHLTYQPGKTHPEKLKVLKEYFPRGPARIVLYIDDLDRCPPDKVVEVLEAVQLLLNTNIFIIVLAIDDRYIGRALEHNYRGVLKRGGTPSGVDYLEKIIQIPYRMRPISKDVTASYLKSLVDIEEETKQENQNISNSQPVIQKSIVLEQRIEHDESKILLEDGSKLLLEDEQVSDISYQDSIEEYPVETEEKIPKDDISESTNKKSNSEPNNKKNQHSSNTDPLVSFERFTAEEFAWISESCQHVDLTPRTAKRLINICKIIKIIWTPVLHDTTWKQEPKQEYKQTLIAFLALAGRYPQEIRKILEEIYLEFEETDEDTVIIEKDDLLNRLQNQDGYMDSHNQREWKKFKNDFQKMSPQDKFYFETRTLNLAISFCFVGDIGYDPDDHYNREHRFENRQKDYDFYRDNV</sequence>
<dbReference type="CDD" id="cd00200">
    <property type="entry name" value="WD40"/>
    <property type="match status" value="2"/>
</dbReference>
<dbReference type="RefSeq" id="WP_127056406.1">
    <property type="nucleotide sequence ID" value="NZ_RSCM01000021.1"/>
</dbReference>
<feature type="repeat" description="WD" evidence="3">
    <location>
        <begin position="78"/>
        <end position="119"/>
    </location>
</feature>
<feature type="transmembrane region" description="Helical" evidence="6">
    <location>
        <begin position="1025"/>
        <end position="1043"/>
    </location>
</feature>
<evidence type="ECO:0000256" key="5">
    <source>
        <dbReference type="SAM" id="MobiDB-lite"/>
    </source>
</evidence>
<dbReference type="PROSITE" id="PS50927">
    <property type="entry name" value="BULB_LECTIN"/>
    <property type="match status" value="1"/>
</dbReference>
<keyword evidence="2" id="KW-0677">Repeat</keyword>
<evidence type="ECO:0000259" key="7">
    <source>
        <dbReference type="PROSITE" id="PS50927"/>
    </source>
</evidence>
<feature type="repeat" description="WD" evidence="3">
    <location>
        <begin position="378"/>
        <end position="419"/>
    </location>
</feature>
<evidence type="ECO:0000313" key="9">
    <source>
        <dbReference type="Proteomes" id="UP000276103"/>
    </source>
</evidence>
<feature type="repeat" description="WD" evidence="3">
    <location>
        <begin position="507"/>
        <end position="548"/>
    </location>
</feature>
<feature type="domain" description="Bulb-type lectin" evidence="7">
    <location>
        <begin position="445"/>
        <end position="583"/>
    </location>
</feature>
<dbReference type="PROSITE" id="PS00678">
    <property type="entry name" value="WD_REPEATS_1"/>
    <property type="match status" value="10"/>
</dbReference>
<feature type="region of interest" description="Disordered" evidence="5">
    <location>
        <begin position="1346"/>
        <end position="1390"/>
    </location>
</feature>
<evidence type="ECO:0000313" key="8">
    <source>
        <dbReference type="EMBL" id="RUS93065.1"/>
    </source>
</evidence>
<dbReference type="InterPro" id="IPR055442">
    <property type="entry name" value="Beta-prop_EML-like_2nd"/>
</dbReference>
<dbReference type="InterPro" id="IPR011646">
    <property type="entry name" value="KAP_P-loop"/>
</dbReference>
<dbReference type="Pfam" id="PF00400">
    <property type="entry name" value="WD40"/>
    <property type="match status" value="10"/>
</dbReference>
<dbReference type="EMBL" id="RSCM01000021">
    <property type="protein sequence ID" value="RUS93065.1"/>
    <property type="molecule type" value="Genomic_DNA"/>
</dbReference>
<evidence type="ECO:0000256" key="3">
    <source>
        <dbReference type="PROSITE-ProRule" id="PRU00221"/>
    </source>
</evidence>
<dbReference type="PRINTS" id="PR00320">
    <property type="entry name" value="GPROTEINBRPT"/>
</dbReference>
<keyword evidence="9" id="KW-1185">Reference proteome</keyword>
<feature type="coiled-coil region" evidence="4">
    <location>
        <begin position="1057"/>
        <end position="1126"/>
    </location>
</feature>
<dbReference type="SUPFAM" id="SSF82171">
    <property type="entry name" value="DPP6 N-terminal domain-like"/>
    <property type="match status" value="1"/>
</dbReference>
<dbReference type="PROSITE" id="PS50082">
    <property type="entry name" value="WD_REPEATS_2"/>
    <property type="match status" value="13"/>
</dbReference>
<proteinExistence type="predicted"/>
<dbReference type="InterPro" id="IPR015943">
    <property type="entry name" value="WD40/YVTN_repeat-like_dom_sf"/>
</dbReference>
<feature type="coiled-coil region" evidence="4">
    <location>
        <begin position="814"/>
        <end position="877"/>
    </location>
</feature>
<dbReference type="InterPro" id="IPR011047">
    <property type="entry name" value="Quinoprotein_ADH-like_sf"/>
</dbReference>
<keyword evidence="6" id="KW-0812">Transmembrane</keyword>
<reference evidence="8 9" key="1">
    <citation type="journal article" date="2019" name="Genome Biol. Evol.">
        <title>Day and night: Metabolic profiles and evolutionary relationships of six axenic non-marine cyanobacteria.</title>
        <authorList>
            <person name="Will S.E."/>
            <person name="Henke P."/>
            <person name="Boedeker C."/>
            <person name="Huang S."/>
            <person name="Brinkmann H."/>
            <person name="Rohde M."/>
            <person name="Jarek M."/>
            <person name="Friedl T."/>
            <person name="Seufert S."/>
            <person name="Schumacher M."/>
            <person name="Overmann J."/>
            <person name="Neumann-Schaal M."/>
            <person name="Petersen J."/>
        </authorList>
    </citation>
    <scope>NUCLEOTIDE SEQUENCE [LARGE SCALE GENOMIC DNA]</scope>
    <source>
        <strain evidence="8 9">SAG 1403-4b</strain>
    </source>
</reference>
<evidence type="ECO:0000256" key="4">
    <source>
        <dbReference type="SAM" id="Coils"/>
    </source>
</evidence>
<dbReference type="Gene3D" id="2.130.10.10">
    <property type="entry name" value="YVTN repeat-like/Quinoprotein amine dehydrogenase"/>
    <property type="match status" value="7"/>
</dbReference>
<dbReference type="InterPro" id="IPR019775">
    <property type="entry name" value="WD40_repeat_CS"/>
</dbReference>
<dbReference type="Pfam" id="PF23414">
    <property type="entry name" value="Beta-prop_EML_2"/>
    <property type="match status" value="1"/>
</dbReference>
<protein>
    <recommendedName>
        <fullName evidence="7">Bulb-type lectin domain-containing protein</fullName>
    </recommendedName>
</protein>
<organism evidence="8 9">
    <name type="scientific">Trichormus variabilis SAG 1403-4b</name>
    <dbReference type="NCBI Taxonomy" id="447716"/>
    <lineage>
        <taxon>Bacteria</taxon>
        <taxon>Bacillati</taxon>
        <taxon>Cyanobacteriota</taxon>
        <taxon>Cyanophyceae</taxon>
        <taxon>Nostocales</taxon>
        <taxon>Nostocaceae</taxon>
        <taxon>Trichormus</taxon>
    </lineage>
</organism>
<accession>A0A3S1BXI7</accession>
<keyword evidence="6" id="KW-0472">Membrane</keyword>
<dbReference type="PANTHER" id="PTHR19848:SF8">
    <property type="entry name" value="F-BOX AND WD REPEAT DOMAIN CONTAINING 7"/>
    <property type="match status" value="1"/>
</dbReference>
<feature type="transmembrane region" description="Helical" evidence="6">
    <location>
        <begin position="988"/>
        <end position="1013"/>
    </location>
</feature>
<dbReference type="InterPro" id="IPR001480">
    <property type="entry name" value="Bulb-type_lectin_dom"/>
</dbReference>
<feature type="repeat" description="WD" evidence="3">
    <location>
        <begin position="207"/>
        <end position="248"/>
    </location>
</feature>